<dbReference type="PIRSF" id="PIRSF005572">
    <property type="entry name" value="NifS"/>
    <property type="match status" value="1"/>
</dbReference>
<evidence type="ECO:0000256" key="4">
    <source>
        <dbReference type="ARBA" id="ARBA00022679"/>
    </source>
</evidence>
<evidence type="ECO:0000256" key="1">
    <source>
        <dbReference type="ARBA" id="ARBA00001933"/>
    </source>
</evidence>
<dbReference type="GO" id="GO:0051536">
    <property type="term" value="F:iron-sulfur cluster binding"/>
    <property type="evidence" value="ECO:0007669"/>
    <property type="project" value="UniProtKB-KW"/>
</dbReference>
<dbReference type="Gene3D" id="3.40.640.10">
    <property type="entry name" value="Type I PLP-dependent aspartate aminotransferase-like (Major domain)"/>
    <property type="match status" value="1"/>
</dbReference>
<dbReference type="RefSeq" id="WP_264846590.1">
    <property type="nucleotide sequence ID" value="NZ_BPMA01000023.1"/>
</dbReference>
<dbReference type="InterPro" id="IPR015421">
    <property type="entry name" value="PyrdxlP-dep_Trfase_major"/>
</dbReference>
<dbReference type="Proteomes" id="UP001207736">
    <property type="component" value="Unassembled WGS sequence"/>
</dbReference>
<dbReference type="Pfam" id="PF00266">
    <property type="entry name" value="Aminotran_5"/>
    <property type="match status" value="1"/>
</dbReference>
<proteinExistence type="inferred from homology"/>
<dbReference type="GO" id="GO:0031071">
    <property type="term" value="F:cysteine desulfurase activity"/>
    <property type="evidence" value="ECO:0007669"/>
    <property type="project" value="UniProtKB-EC"/>
</dbReference>
<evidence type="ECO:0000313" key="13">
    <source>
        <dbReference type="EMBL" id="GJM52071.1"/>
    </source>
</evidence>
<dbReference type="EMBL" id="BQKB01000008">
    <property type="protein sequence ID" value="GJM52071.1"/>
    <property type="molecule type" value="Genomic_DNA"/>
</dbReference>
<evidence type="ECO:0000313" key="14">
    <source>
        <dbReference type="Proteomes" id="UP001207736"/>
    </source>
</evidence>
<dbReference type="Proteomes" id="UP001208692">
    <property type="component" value="Unassembled WGS sequence"/>
</dbReference>
<feature type="domain" description="Aminotransferase class V" evidence="11">
    <location>
        <begin position="6"/>
        <end position="371"/>
    </location>
</feature>
<evidence type="ECO:0000256" key="8">
    <source>
        <dbReference type="ARBA" id="ARBA00023014"/>
    </source>
</evidence>
<keyword evidence="6" id="KW-0663">Pyridoxal phosphate</keyword>
<keyword evidence="5" id="KW-0479">Metal-binding</keyword>
<evidence type="ECO:0000256" key="10">
    <source>
        <dbReference type="RuleBase" id="RU004504"/>
    </source>
</evidence>
<dbReference type="Gene3D" id="3.90.1150.10">
    <property type="entry name" value="Aspartate Aminotransferase, domain 1"/>
    <property type="match status" value="1"/>
</dbReference>
<evidence type="ECO:0000313" key="12">
    <source>
        <dbReference type="EMBL" id="GJM50166.1"/>
    </source>
</evidence>
<organism evidence="12 14">
    <name type="scientific">Capnocytophaga catalasegens</name>
    <dbReference type="NCBI Taxonomy" id="1004260"/>
    <lineage>
        <taxon>Bacteria</taxon>
        <taxon>Pseudomonadati</taxon>
        <taxon>Bacteroidota</taxon>
        <taxon>Flavobacteriia</taxon>
        <taxon>Flavobacteriales</taxon>
        <taxon>Flavobacteriaceae</taxon>
        <taxon>Capnocytophaga</taxon>
    </lineage>
</organism>
<dbReference type="InterPro" id="IPR020578">
    <property type="entry name" value="Aminotrans_V_PyrdxlP_BS"/>
</dbReference>
<dbReference type="InterPro" id="IPR015422">
    <property type="entry name" value="PyrdxlP-dep_Trfase_small"/>
</dbReference>
<dbReference type="Gene3D" id="1.10.260.50">
    <property type="match status" value="1"/>
</dbReference>
<sequence length="382" mass="42914">MSLQKIYLDNASTTPLRSEVIKKIKESFQYAGNPSSTHSFGRATKAIIEKARKNIAKELAVSPAEIIFTSGGTEANNMILRGAIRNLGITQIVTSLIEHPSVLHTVQSLENEYGTMVSYVKLMPDGSVDLYHLKKLLSDFPSKEKILVSLMHINNEIGNILPLEEVAVLCQKYNAYFHSDMVQSIGHFQVNLSEIKIDFITASAHKFYGPKGVGFAFIRKDINISPLIFGGEQERGMRAGTEPLHNIVGLEQAFMISYQNLDKEREYIVQLKKYFVEEIVKYIPNVVFNGATEDVSYNIINIRLQTDPQKADIVLLYLDMKGIACSKGSACQSGSNQVSHVLKAFLSENHLKMTNLRFSFSIFNTKEEIDYTIQVLKEFVES</sequence>
<dbReference type="InterPro" id="IPR000192">
    <property type="entry name" value="Aminotrans_V_dom"/>
</dbReference>
<dbReference type="PANTHER" id="PTHR11601">
    <property type="entry name" value="CYSTEINE DESULFURYLASE FAMILY MEMBER"/>
    <property type="match status" value="1"/>
</dbReference>
<protein>
    <recommendedName>
        <fullName evidence="3">cysteine desulfurase</fullName>
        <ecNumber evidence="3">2.8.1.7</ecNumber>
    </recommendedName>
</protein>
<evidence type="ECO:0000313" key="15">
    <source>
        <dbReference type="Proteomes" id="UP001208692"/>
    </source>
</evidence>
<evidence type="ECO:0000256" key="6">
    <source>
        <dbReference type="ARBA" id="ARBA00022898"/>
    </source>
</evidence>
<evidence type="ECO:0000256" key="3">
    <source>
        <dbReference type="ARBA" id="ARBA00012239"/>
    </source>
</evidence>
<keyword evidence="15" id="KW-1185">Reference proteome</keyword>
<dbReference type="PROSITE" id="PS00595">
    <property type="entry name" value="AA_TRANSFER_CLASS_5"/>
    <property type="match status" value="1"/>
</dbReference>
<gene>
    <name evidence="12" type="ORF">RCZ15_11400</name>
    <name evidence="13" type="ORF">RCZ16_03890</name>
</gene>
<comment type="similarity">
    <text evidence="2">Belongs to the class-V pyridoxal-phosphate-dependent aminotransferase family. NifS/IscS subfamily.</text>
</comment>
<comment type="caution">
    <text evidence="12">The sequence shown here is derived from an EMBL/GenBank/DDBJ whole genome shotgun (WGS) entry which is preliminary data.</text>
</comment>
<evidence type="ECO:0000256" key="7">
    <source>
        <dbReference type="ARBA" id="ARBA00023004"/>
    </source>
</evidence>
<reference evidence="12 15" key="1">
    <citation type="submission" date="2021-11" db="EMBL/GenBank/DDBJ databases">
        <title>Draft genome sequence of Capnocytophaga sp. strain KC07075 isolated from cat oral cavity.</title>
        <authorList>
            <person name="Suzuki M."/>
            <person name="Imaoka K."/>
            <person name="Kimura M."/>
            <person name="Morikawa S."/>
            <person name="Maeda K."/>
        </authorList>
    </citation>
    <scope>NUCLEOTIDE SEQUENCE</scope>
    <source>
        <strain evidence="12">KC07075</strain>
        <strain evidence="13 15">KC07079</strain>
    </source>
</reference>
<evidence type="ECO:0000256" key="9">
    <source>
        <dbReference type="ARBA" id="ARBA00050776"/>
    </source>
</evidence>
<dbReference type="EC" id="2.8.1.7" evidence="3"/>
<keyword evidence="4" id="KW-0808">Transferase</keyword>
<comment type="catalytic activity">
    <reaction evidence="9">
        <text>(sulfur carrier)-H + L-cysteine = (sulfur carrier)-SH + L-alanine</text>
        <dbReference type="Rhea" id="RHEA:43892"/>
        <dbReference type="Rhea" id="RHEA-COMP:14737"/>
        <dbReference type="Rhea" id="RHEA-COMP:14739"/>
        <dbReference type="ChEBI" id="CHEBI:29917"/>
        <dbReference type="ChEBI" id="CHEBI:35235"/>
        <dbReference type="ChEBI" id="CHEBI:57972"/>
        <dbReference type="ChEBI" id="CHEBI:64428"/>
        <dbReference type="EC" id="2.8.1.7"/>
    </reaction>
</comment>
<keyword evidence="7" id="KW-0408">Iron</keyword>
<comment type="cofactor">
    <cofactor evidence="1 10">
        <name>pyridoxal 5'-phosphate</name>
        <dbReference type="ChEBI" id="CHEBI:597326"/>
    </cofactor>
</comment>
<dbReference type="EMBL" id="BQKA01000023">
    <property type="protein sequence ID" value="GJM50166.1"/>
    <property type="molecule type" value="Genomic_DNA"/>
</dbReference>
<dbReference type="GO" id="GO:0046872">
    <property type="term" value="F:metal ion binding"/>
    <property type="evidence" value="ECO:0007669"/>
    <property type="project" value="UniProtKB-KW"/>
</dbReference>
<name>A0AAV5AXS6_9FLAO</name>
<dbReference type="SUPFAM" id="SSF53383">
    <property type="entry name" value="PLP-dependent transferases"/>
    <property type="match status" value="1"/>
</dbReference>
<keyword evidence="8" id="KW-0411">Iron-sulfur</keyword>
<dbReference type="InterPro" id="IPR016454">
    <property type="entry name" value="Cysteine_dSase"/>
</dbReference>
<dbReference type="AlphaFoldDB" id="A0AAV5AXS6"/>
<evidence type="ECO:0000259" key="11">
    <source>
        <dbReference type="Pfam" id="PF00266"/>
    </source>
</evidence>
<dbReference type="PANTHER" id="PTHR11601:SF34">
    <property type="entry name" value="CYSTEINE DESULFURASE"/>
    <property type="match status" value="1"/>
</dbReference>
<dbReference type="InterPro" id="IPR015424">
    <property type="entry name" value="PyrdxlP-dep_Trfase"/>
</dbReference>
<evidence type="ECO:0000256" key="5">
    <source>
        <dbReference type="ARBA" id="ARBA00022723"/>
    </source>
</evidence>
<accession>A0AAV5AXS6</accession>
<evidence type="ECO:0000256" key="2">
    <source>
        <dbReference type="ARBA" id="ARBA00006490"/>
    </source>
</evidence>